<dbReference type="PATRIC" id="fig|272632.4.peg.374"/>
<proteinExistence type="predicted"/>
<dbReference type="HOGENOM" id="CLU_2194032_0_0_14"/>
<evidence type="ECO:0008006" key="3">
    <source>
        <dbReference type="Google" id="ProtNLM"/>
    </source>
</evidence>
<organism evidence="1 2">
    <name type="scientific">Mycoplasma mycoides subsp. mycoides SC (strain CCUG 32753 / NCTC 10114 / PG1)</name>
    <dbReference type="NCBI Taxonomy" id="272632"/>
    <lineage>
        <taxon>Bacteria</taxon>
        <taxon>Bacillati</taxon>
        <taxon>Mycoplasmatota</taxon>
        <taxon>Mollicutes</taxon>
        <taxon>Mycoplasmataceae</taxon>
        <taxon>Mycoplasma</taxon>
    </lineage>
</organism>
<gene>
    <name evidence="1" type="ordered locus">MSC_0346</name>
</gene>
<name>Q6MTQ3_MYCMS</name>
<dbReference type="PROSITE" id="PS51257">
    <property type="entry name" value="PROKAR_LIPOPROTEIN"/>
    <property type="match status" value="1"/>
</dbReference>
<dbReference type="KEGG" id="mmy:MSC_0346"/>
<dbReference type="Proteomes" id="UP000001016">
    <property type="component" value="Chromosome"/>
</dbReference>
<dbReference type="AlphaFoldDB" id="Q6MTQ3"/>
<dbReference type="EMBL" id="BX293980">
    <property type="protein sequence ID" value="CAE76983.1"/>
    <property type="molecule type" value="Genomic_DNA"/>
</dbReference>
<evidence type="ECO:0000313" key="1">
    <source>
        <dbReference type="EMBL" id="CAE76983.1"/>
    </source>
</evidence>
<sequence length="108" mass="12610">MKKAAIFLIPTLSLVLVGCTNNKQNNNLVQKQPNITNVYKKTIKDKELNIENKLKKITEQNNKFQVFEDTQYSVKSLLNSISFSNNKININKYNRYKLCRFRPISKPT</sequence>
<evidence type="ECO:0000313" key="2">
    <source>
        <dbReference type="Proteomes" id="UP000001016"/>
    </source>
</evidence>
<protein>
    <recommendedName>
        <fullName evidence="3">Lipoprotein</fullName>
    </recommendedName>
</protein>
<accession>Q6MTQ3</accession>
<reference evidence="1 2" key="1">
    <citation type="journal article" date="2004" name="Genome Res.">
        <title>The genome sequence of Mycoplasma mycoides subsp. mycoides SC type strain PG1T, the causative agent of contagious bovine pleuropneumonia (CBPP).</title>
        <authorList>
            <person name="Westberg J."/>
            <person name="Persson A."/>
            <person name="Holmberg A."/>
            <person name="Goesmann A."/>
            <person name="Lundeberg J."/>
            <person name="Johansson K.-E."/>
            <person name="Pettersson B."/>
            <person name="Uhlen M."/>
        </authorList>
    </citation>
    <scope>NUCLEOTIDE SEQUENCE [LARGE SCALE GENOMIC DNA]</scope>
    <source>
        <strain evidence="1 2">PG1</strain>
    </source>
</reference>
<keyword evidence="2" id="KW-1185">Reference proteome</keyword>